<dbReference type="Pfam" id="PF20179">
    <property type="entry name" value="MSS51_C"/>
    <property type="match status" value="1"/>
</dbReference>
<evidence type="ECO:0000259" key="2">
    <source>
        <dbReference type="Pfam" id="PF13824"/>
    </source>
</evidence>
<dbReference type="AlphaFoldDB" id="A0AAV5AEX5"/>
<dbReference type="PANTHER" id="PTHR28069:SF1">
    <property type="entry name" value="PROTEIN MSS51, MITOCHONDRIAL"/>
    <property type="match status" value="1"/>
</dbReference>
<evidence type="ECO:0000256" key="1">
    <source>
        <dbReference type="SAM" id="MobiDB-lite"/>
    </source>
</evidence>
<feature type="domain" description="Mitochondrial splicing suppressor 51 zinc-finger" evidence="2">
    <location>
        <begin position="69"/>
        <end position="134"/>
    </location>
</feature>
<dbReference type="EMBL" id="BPWL01000007">
    <property type="protein sequence ID" value="GJJ12078.1"/>
    <property type="molecule type" value="Genomic_DNA"/>
</dbReference>
<feature type="domain" description="Mitochondrial splicing suppressor 51-like C-terminal" evidence="3">
    <location>
        <begin position="188"/>
        <end position="462"/>
    </location>
</feature>
<protein>
    <submittedName>
        <fullName evidence="4">Uncharacterized protein</fullName>
    </submittedName>
</protein>
<keyword evidence="5" id="KW-1185">Reference proteome</keyword>
<sequence>MQSGRRYNVALTTKTRCFIRRSNCRTFFGRFKKDKTTGVNEDNLFFPLSSSPFPELRARAQTIKRICRCPVCITEAKEISSKKADEPPRHKPLGFECPSCGYPTHCSREHWEADSEHGKYCSKLKEVNEDEHDLRGPREKSEYYLPGAQPYEEAISFSNWDMFWYTRGFRSMDTERMRRNASKLLTYPLTIGSVLHRHSYITTRNQRLTSEGVRSLTALRSTVHVPIGGPETRGGSINKPPTRIFVLGARGESALPPHVWGQLCYLFPAAIFQIYFIGPQVALPKESTRSMKLEEEEEEVPAPNSETTATELYGPPTPSYIGTSTSKYRLKSLTVSSGIPSYTLPHTPLLSLTALRTLYTQPIHDELGPFDPYTDVFVLFAPGLGYKSPTVPNKLQITSPNEWGGVIPLLLSTRCVILGTAYSPVDVERDIQAIETTDGVAGEFDWIITPGKNEFGSERWEVADFDVRAMVKINWALWAIRGKTREVQEKKTFLQILGY</sequence>
<comment type="caution">
    <text evidence="4">The sequence shown here is derived from an EMBL/GenBank/DDBJ whole genome shotgun (WGS) entry which is preliminary data.</text>
</comment>
<dbReference type="InterPro" id="IPR032717">
    <property type="entry name" value="Mss51_Znf"/>
</dbReference>
<evidence type="ECO:0000313" key="5">
    <source>
        <dbReference type="Proteomes" id="UP001050691"/>
    </source>
</evidence>
<reference evidence="4" key="1">
    <citation type="submission" date="2021-10" db="EMBL/GenBank/DDBJ databases">
        <title>De novo Genome Assembly of Clathrus columnatus (Basidiomycota, Fungi) Using Illumina and Nanopore Sequence Data.</title>
        <authorList>
            <person name="Ogiso-Tanaka E."/>
            <person name="Itagaki H."/>
            <person name="Hosoya T."/>
            <person name="Hosaka K."/>
        </authorList>
    </citation>
    <scope>NUCLEOTIDE SEQUENCE</scope>
    <source>
        <strain evidence="4">MO-923</strain>
    </source>
</reference>
<dbReference type="Pfam" id="PF13824">
    <property type="entry name" value="zf-Mss51"/>
    <property type="match status" value="1"/>
</dbReference>
<evidence type="ECO:0000313" key="4">
    <source>
        <dbReference type="EMBL" id="GJJ12078.1"/>
    </source>
</evidence>
<organism evidence="4 5">
    <name type="scientific">Clathrus columnatus</name>
    <dbReference type="NCBI Taxonomy" id="1419009"/>
    <lineage>
        <taxon>Eukaryota</taxon>
        <taxon>Fungi</taxon>
        <taxon>Dikarya</taxon>
        <taxon>Basidiomycota</taxon>
        <taxon>Agaricomycotina</taxon>
        <taxon>Agaricomycetes</taxon>
        <taxon>Phallomycetidae</taxon>
        <taxon>Phallales</taxon>
        <taxon>Clathraceae</taxon>
        <taxon>Clathrus</taxon>
    </lineage>
</organism>
<dbReference type="Proteomes" id="UP001050691">
    <property type="component" value="Unassembled WGS sequence"/>
</dbReference>
<dbReference type="InterPro" id="IPR046824">
    <property type="entry name" value="Mss51-like_C"/>
</dbReference>
<gene>
    <name evidence="4" type="ORF">Clacol_006319</name>
</gene>
<proteinExistence type="predicted"/>
<name>A0AAV5AEX5_9AGAM</name>
<feature type="region of interest" description="Disordered" evidence="1">
    <location>
        <begin position="289"/>
        <end position="320"/>
    </location>
</feature>
<dbReference type="PANTHER" id="PTHR28069">
    <property type="entry name" value="GH20023P"/>
    <property type="match status" value="1"/>
</dbReference>
<accession>A0AAV5AEX5</accession>
<evidence type="ECO:0000259" key="3">
    <source>
        <dbReference type="Pfam" id="PF20179"/>
    </source>
</evidence>